<name>B7P1Q4_IXOSC</name>
<dbReference type="EMBL" id="ABJB010970765">
    <property type="status" value="NOT_ANNOTATED_CDS"/>
    <property type="molecule type" value="Genomic_DNA"/>
</dbReference>
<dbReference type="EnsemblMetazoa" id="ISCW016467-RA">
    <property type="protein sequence ID" value="ISCW016467-PA"/>
    <property type="gene ID" value="ISCW016467"/>
</dbReference>
<dbReference type="InterPro" id="IPR013783">
    <property type="entry name" value="Ig-like_fold"/>
</dbReference>
<feature type="domain" description="Ig-like" evidence="1">
    <location>
        <begin position="10"/>
        <end position="132"/>
    </location>
</feature>
<dbReference type="InterPro" id="IPR007110">
    <property type="entry name" value="Ig-like_dom"/>
</dbReference>
<dbReference type="PROSITE" id="PS50835">
    <property type="entry name" value="IG_LIKE"/>
    <property type="match status" value="1"/>
</dbReference>
<protein>
    <recommendedName>
        <fullName evidence="1">Ig-like domain-containing protein</fullName>
    </recommendedName>
</protein>
<dbReference type="OrthoDB" id="8058536at2759"/>
<dbReference type="PANTHER" id="PTHR23278">
    <property type="entry name" value="SIDESTEP PROTEIN"/>
    <property type="match status" value="1"/>
</dbReference>
<keyword evidence="4" id="KW-1185">Reference proteome</keyword>
<dbReference type="SMART" id="SM00409">
    <property type="entry name" value="IG"/>
    <property type="match status" value="1"/>
</dbReference>
<sequence length="146" mass="15513">MLDETENQTPGPTPIVRVRSGAQATLLCPLGHAAGSGGESTSSPVLALRWSRVDGPSPRQIYAVDGRGRGGDVWQAEHVVDADWATRSYFSIHNDPALLKIGRVTLVDSGTYVCTVAYRDGREANTTTVHLSVVGESSSLEPPNKA</sequence>
<organism>
    <name type="scientific">Ixodes scapularis</name>
    <name type="common">Black-legged tick</name>
    <name type="synonym">Deer tick</name>
    <dbReference type="NCBI Taxonomy" id="6945"/>
    <lineage>
        <taxon>Eukaryota</taxon>
        <taxon>Metazoa</taxon>
        <taxon>Ecdysozoa</taxon>
        <taxon>Arthropoda</taxon>
        <taxon>Chelicerata</taxon>
        <taxon>Arachnida</taxon>
        <taxon>Acari</taxon>
        <taxon>Parasitiformes</taxon>
        <taxon>Ixodida</taxon>
        <taxon>Ixodoidea</taxon>
        <taxon>Ixodidae</taxon>
        <taxon>Ixodinae</taxon>
        <taxon>Ixodes</taxon>
    </lineage>
</organism>
<gene>
    <name evidence="2" type="ORF">IscW_ISCW016467</name>
</gene>
<dbReference type="Gene3D" id="2.60.40.10">
    <property type="entry name" value="Immunoglobulins"/>
    <property type="match status" value="1"/>
</dbReference>
<dbReference type="InterPro" id="IPR036179">
    <property type="entry name" value="Ig-like_dom_sf"/>
</dbReference>
<dbReference type="HOGENOM" id="CLU_1779479_0_0_1"/>
<dbReference type="Proteomes" id="UP000001555">
    <property type="component" value="Unassembled WGS sequence"/>
</dbReference>
<proteinExistence type="predicted"/>
<dbReference type="Pfam" id="PF07686">
    <property type="entry name" value="V-set"/>
    <property type="match status" value="1"/>
</dbReference>
<reference evidence="2 4" key="1">
    <citation type="submission" date="2008-03" db="EMBL/GenBank/DDBJ databases">
        <title>Annotation of Ixodes scapularis.</title>
        <authorList>
            <consortium name="Ixodes scapularis Genome Project Consortium"/>
            <person name="Caler E."/>
            <person name="Hannick L.I."/>
            <person name="Bidwell S."/>
            <person name="Joardar V."/>
            <person name="Thiagarajan M."/>
            <person name="Amedeo P."/>
            <person name="Galinsky K.J."/>
            <person name="Schobel S."/>
            <person name="Inman J."/>
            <person name="Hostetler J."/>
            <person name="Miller J."/>
            <person name="Hammond M."/>
            <person name="Megy K."/>
            <person name="Lawson D."/>
            <person name="Kodira C."/>
            <person name="Sutton G."/>
            <person name="Meyer J."/>
            <person name="Hill C.A."/>
            <person name="Birren B."/>
            <person name="Nene V."/>
            <person name="Collins F."/>
            <person name="Alarcon-Chaidez F."/>
            <person name="Wikel S."/>
            <person name="Strausberg R."/>
        </authorList>
    </citation>
    <scope>NUCLEOTIDE SEQUENCE [LARGE SCALE GENOMIC DNA]</scope>
    <source>
        <strain evidence="4">Wikel</strain>
        <strain evidence="2">Wikel colony</strain>
    </source>
</reference>
<dbReference type="VEuPathDB" id="VectorBase:ISCW016467"/>
<dbReference type="EMBL" id="DS617765">
    <property type="protein sequence ID" value="EEC00526.1"/>
    <property type="molecule type" value="Genomic_DNA"/>
</dbReference>
<dbReference type="InterPro" id="IPR003599">
    <property type="entry name" value="Ig_sub"/>
</dbReference>
<evidence type="ECO:0000313" key="2">
    <source>
        <dbReference type="EMBL" id="EEC00526.1"/>
    </source>
</evidence>
<dbReference type="PaxDb" id="6945-B7P1Q4"/>
<dbReference type="AlphaFoldDB" id="B7P1Q4"/>
<dbReference type="InterPro" id="IPR013106">
    <property type="entry name" value="Ig_V-set"/>
</dbReference>
<dbReference type="VEuPathDB" id="VectorBase:ISCP_022615"/>
<evidence type="ECO:0000259" key="1">
    <source>
        <dbReference type="PROSITE" id="PS50835"/>
    </source>
</evidence>
<evidence type="ECO:0000313" key="3">
    <source>
        <dbReference type="EnsemblMetazoa" id="ISCW016467-PA"/>
    </source>
</evidence>
<dbReference type="PANTHER" id="PTHR23278:SF19">
    <property type="entry name" value="OBSCURIN"/>
    <property type="match status" value="1"/>
</dbReference>
<evidence type="ECO:0000313" key="4">
    <source>
        <dbReference type="Proteomes" id="UP000001555"/>
    </source>
</evidence>
<dbReference type="VEuPathDB" id="VectorBase:ISCI016467"/>
<dbReference type="InParanoid" id="B7P1Q4"/>
<dbReference type="SUPFAM" id="SSF48726">
    <property type="entry name" value="Immunoglobulin"/>
    <property type="match status" value="1"/>
</dbReference>
<reference evidence="3" key="2">
    <citation type="submission" date="2020-05" db="UniProtKB">
        <authorList>
            <consortium name="EnsemblMetazoa"/>
        </authorList>
    </citation>
    <scope>IDENTIFICATION</scope>
    <source>
        <strain evidence="3">wikel</strain>
    </source>
</reference>
<accession>B7P1Q4</accession>